<protein>
    <recommendedName>
        <fullName evidence="5">Tetraspanin Tsp3</fullName>
    </recommendedName>
</protein>
<accession>A0A553I3C4</accession>
<keyword evidence="2" id="KW-1133">Transmembrane helix</keyword>
<dbReference type="GO" id="GO:0016020">
    <property type="term" value="C:membrane"/>
    <property type="evidence" value="ECO:0007669"/>
    <property type="project" value="InterPro"/>
</dbReference>
<name>A0A553I3C4_9PEZI</name>
<evidence type="ECO:0000256" key="1">
    <source>
        <dbReference type="SAM" id="MobiDB-lite"/>
    </source>
</evidence>
<reference evidence="4" key="1">
    <citation type="submission" date="2019-06" db="EMBL/GenBank/DDBJ databases">
        <title>Draft genome sequence of the griseofulvin-producing fungus Xylaria cubensis strain G536.</title>
        <authorList>
            <person name="Mead M.E."/>
            <person name="Raja H.A."/>
            <person name="Steenwyk J.L."/>
            <person name="Knowles S.L."/>
            <person name="Oberlies N.H."/>
            <person name="Rokas A."/>
        </authorList>
    </citation>
    <scope>NUCLEOTIDE SEQUENCE [LARGE SCALE GENOMIC DNA]</scope>
    <source>
        <strain evidence="4">G536</strain>
    </source>
</reference>
<dbReference type="AlphaFoldDB" id="A0A553I3C4"/>
<keyword evidence="2" id="KW-0812">Transmembrane</keyword>
<sequence length="241" mass="26350">MSKLVFAFPLLVIALIGIAIYVQVTSSTLSLPISTATTVLTILLPLFAAANVVYTPFLSRLAGSPTLQQLLLPALHIIQGGLTVIIATLAAQGFAPSQTLNCALERKWQSLWHSHDGRAIERIQNAFDCCGYRSVRDRDWPDPQCEDIYHRHTSCNVPWGAAMQRTSGLEFTVAVIAGIIQHVEGAASGRLIEEPYHDDDDDDDDDANQDASQSDVSAARDNVPRVEPSGLGRDEINEWRS</sequence>
<feature type="compositionally biased region" description="Low complexity" evidence="1">
    <location>
        <begin position="209"/>
        <end position="221"/>
    </location>
</feature>
<feature type="transmembrane region" description="Helical" evidence="2">
    <location>
        <begin position="70"/>
        <end position="91"/>
    </location>
</feature>
<comment type="caution">
    <text evidence="3">The sequence shown here is derived from an EMBL/GenBank/DDBJ whole genome shotgun (WGS) entry which is preliminary data.</text>
</comment>
<feature type="compositionally biased region" description="Basic and acidic residues" evidence="1">
    <location>
        <begin position="232"/>
        <end position="241"/>
    </location>
</feature>
<feature type="compositionally biased region" description="Acidic residues" evidence="1">
    <location>
        <begin position="196"/>
        <end position="208"/>
    </location>
</feature>
<keyword evidence="2" id="KW-0472">Membrane</keyword>
<dbReference type="InterPro" id="IPR008952">
    <property type="entry name" value="Tetraspanin_EC2_sf"/>
</dbReference>
<evidence type="ECO:0008006" key="5">
    <source>
        <dbReference type="Google" id="ProtNLM"/>
    </source>
</evidence>
<evidence type="ECO:0000313" key="3">
    <source>
        <dbReference type="EMBL" id="TRX94704.1"/>
    </source>
</evidence>
<evidence type="ECO:0000313" key="4">
    <source>
        <dbReference type="Proteomes" id="UP000319160"/>
    </source>
</evidence>
<organism evidence="3 4">
    <name type="scientific">Xylaria flabelliformis</name>
    <dbReference type="NCBI Taxonomy" id="2512241"/>
    <lineage>
        <taxon>Eukaryota</taxon>
        <taxon>Fungi</taxon>
        <taxon>Dikarya</taxon>
        <taxon>Ascomycota</taxon>
        <taxon>Pezizomycotina</taxon>
        <taxon>Sordariomycetes</taxon>
        <taxon>Xylariomycetidae</taxon>
        <taxon>Xylariales</taxon>
        <taxon>Xylariaceae</taxon>
        <taxon>Xylaria</taxon>
    </lineage>
</organism>
<proteinExistence type="predicted"/>
<evidence type="ECO:0000256" key="2">
    <source>
        <dbReference type="SAM" id="Phobius"/>
    </source>
</evidence>
<feature type="region of interest" description="Disordered" evidence="1">
    <location>
        <begin position="193"/>
        <end position="241"/>
    </location>
</feature>
<gene>
    <name evidence="3" type="ORF">FHL15_004476</name>
</gene>
<dbReference type="STRING" id="2512241.A0A553I3C4"/>
<dbReference type="OrthoDB" id="71600at2759"/>
<dbReference type="Proteomes" id="UP000319160">
    <property type="component" value="Unassembled WGS sequence"/>
</dbReference>
<keyword evidence="4" id="KW-1185">Reference proteome</keyword>
<feature type="transmembrane region" description="Helical" evidence="2">
    <location>
        <begin position="35"/>
        <end position="58"/>
    </location>
</feature>
<dbReference type="EMBL" id="VFLP01000020">
    <property type="protein sequence ID" value="TRX94704.1"/>
    <property type="molecule type" value="Genomic_DNA"/>
</dbReference>
<dbReference type="SUPFAM" id="SSF48652">
    <property type="entry name" value="Tetraspanin"/>
    <property type="match status" value="1"/>
</dbReference>